<geneLocation type="plasmid" evidence="3 4">
    <name>pBPHYT01</name>
</geneLocation>
<evidence type="ECO:0000313" key="3">
    <source>
        <dbReference type="EMBL" id="ACD21682.1"/>
    </source>
</evidence>
<sequence length="128" mass="14175">MNDRQTHPVAALMRELLKVFDRRGASAARTALVAEARRIARQNPCVETAITESVARLKDETREVSSRPRGRSGGKKECLSETEQAQLVRMYLAGMTGQKIAGHFGVARGTVYRYLEKHGAVGHVERQA</sequence>
<name>B2TGW6_PARPJ</name>
<dbReference type="InterPro" id="IPR006120">
    <property type="entry name" value="Resolvase_HTH_dom"/>
</dbReference>
<dbReference type="Proteomes" id="UP000001739">
    <property type="component" value="Plasmid pBPHYT01"/>
</dbReference>
<dbReference type="GO" id="GO:0003677">
    <property type="term" value="F:DNA binding"/>
    <property type="evidence" value="ECO:0007669"/>
    <property type="project" value="InterPro"/>
</dbReference>
<evidence type="ECO:0000259" key="2">
    <source>
        <dbReference type="Pfam" id="PF02796"/>
    </source>
</evidence>
<dbReference type="AlphaFoldDB" id="B2TGW6"/>
<gene>
    <name evidence="3" type="ordered locus">Bphyt_7397</name>
</gene>
<dbReference type="RefSeq" id="WP_012431051.1">
    <property type="nucleotide sequence ID" value="NC_010679.1"/>
</dbReference>
<protein>
    <submittedName>
        <fullName evidence="3">Resolvase helix-turn-helix domain protein</fullName>
    </submittedName>
</protein>
<dbReference type="InterPro" id="IPR009057">
    <property type="entry name" value="Homeodomain-like_sf"/>
</dbReference>
<dbReference type="Gene3D" id="1.10.10.60">
    <property type="entry name" value="Homeodomain-like"/>
    <property type="match status" value="1"/>
</dbReference>
<feature type="region of interest" description="Disordered" evidence="1">
    <location>
        <begin position="58"/>
        <end position="80"/>
    </location>
</feature>
<dbReference type="KEGG" id="bpy:Bphyt_7397"/>
<evidence type="ECO:0000313" key="4">
    <source>
        <dbReference type="Proteomes" id="UP000001739"/>
    </source>
</evidence>
<dbReference type="OrthoDB" id="8585334at2"/>
<organism evidence="3 4">
    <name type="scientific">Paraburkholderia phytofirmans (strain DSM 17436 / LMG 22146 / PsJN)</name>
    <name type="common">Burkholderia phytofirmans</name>
    <dbReference type="NCBI Taxonomy" id="398527"/>
    <lineage>
        <taxon>Bacteria</taxon>
        <taxon>Pseudomonadati</taxon>
        <taxon>Pseudomonadota</taxon>
        <taxon>Betaproteobacteria</taxon>
        <taxon>Burkholderiales</taxon>
        <taxon>Burkholderiaceae</taxon>
        <taxon>Paraburkholderia</taxon>
    </lineage>
</organism>
<proteinExistence type="predicted"/>
<dbReference type="SUPFAM" id="SSF46689">
    <property type="entry name" value="Homeodomain-like"/>
    <property type="match status" value="1"/>
</dbReference>
<feature type="domain" description="Resolvase HTH" evidence="2">
    <location>
        <begin position="74"/>
        <end position="117"/>
    </location>
</feature>
<keyword evidence="3" id="KW-0614">Plasmid</keyword>
<dbReference type="HOGENOM" id="CLU_1955487_0_0_4"/>
<reference evidence="3 4" key="1">
    <citation type="journal article" date="2011" name="J. Bacteriol.">
        <title>Complete genome sequence of the plant growth-promoting endophyte Burkholderia phytofirmans strain PsJN.</title>
        <authorList>
            <person name="Weilharter A."/>
            <person name="Mitter B."/>
            <person name="Shin M.V."/>
            <person name="Chain P.S."/>
            <person name="Nowak J."/>
            <person name="Sessitsch A."/>
        </authorList>
    </citation>
    <scope>NUCLEOTIDE SEQUENCE [LARGE SCALE GENOMIC DNA]</scope>
    <source>
        <strain evidence="4">DSM 17436 / LMG 22146 / PsJN</strain>
        <plasmid evidence="3 4">pBPHYT01</plasmid>
    </source>
</reference>
<dbReference type="EMBL" id="CP001054">
    <property type="protein sequence ID" value="ACD21682.1"/>
    <property type="molecule type" value="Genomic_DNA"/>
</dbReference>
<accession>B2TGW6</accession>
<dbReference type="Pfam" id="PF02796">
    <property type="entry name" value="HTH_7"/>
    <property type="match status" value="1"/>
</dbReference>
<evidence type="ECO:0000256" key="1">
    <source>
        <dbReference type="SAM" id="MobiDB-lite"/>
    </source>
</evidence>
<dbReference type="GO" id="GO:0000150">
    <property type="term" value="F:DNA strand exchange activity"/>
    <property type="evidence" value="ECO:0007669"/>
    <property type="project" value="InterPro"/>
</dbReference>